<dbReference type="InterPro" id="IPR036583">
    <property type="entry name" value="23S_rRNA_IVS_sf"/>
</dbReference>
<dbReference type="Gene3D" id="1.20.1440.60">
    <property type="entry name" value="23S rRNA-intervening sequence"/>
    <property type="match status" value="1"/>
</dbReference>
<dbReference type="PANTHER" id="PTHR38471:SF2">
    <property type="entry name" value="FOUR HELIX BUNDLE PROTEIN"/>
    <property type="match status" value="1"/>
</dbReference>
<evidence type="ECO:0000313" key="2">
    <source>
        <dbReference type="Proteomes" id="UP001196873"/>
    </source>
</evidence>
<dbReference type="SUPFAM" id="SSF158446">
    <property type="entry name" value="IVS-encoded protein-like"/>
    <property type="match status" value="1"/>
</dbReference>
<reference evidence="1" key="1">
    <citation type="submission" date="2021-07" db="EMBL/GenBank/DDBJ databases">
        <title>Genomic diversity and antimicrobial resistance of Prevotella spp. isolated from chronic lung disease airways.</title>
        <authorList>
            <person name="Webb K.A."/>
            <person name="Olagoke O.S."/>
            <person name="Baird T."/>
            <person name="Neill J."/>
            <person name="Pham A."/>
            <person name="Wells T.J."/>
            <person name="Ramsay K.A."/>
            <person name="Bell S.C."/>
            <person name="Sarovich D.S."/>
            <person name="Price E.P."/>
        </authorList>
    </citation>
    <scope>NUCLEOTIDE SEQUENCE</scope>
    <source>
        <strain evidence="1">SCHI0047.S.3</strain>
    </source>
</reference>
<gene>
    <name evidence="1" type="ORF">KZY68_02200</name>
</gene>
<comment type="caution">
    <text evidence="1">The sequence shown here is derived from an EMBL/GenBank/DDBJ whole genome shotgun (WGS) entry which is preliminary data.</text>
</comment>
<accession>A0AAW4NJ54</accession>
<organism evidence="1 2">
    <name type="scientific">Segatella salivae</name>
    <dbReference type="NCBI Taxonomy" id="228604"/>
    <lineage>
        <taxon>Bacteria</taxon>
        <taxon>Pseudomonadati</taxon>
        <taxon>Bacteroidota</taxon>
        <taxon>Bacteroidia</taxon>
        <taxon>Bacteroidales</taxon>
        <taxon>Prevotellaceae</taxon>
        <taxon>Segatella</taxon>
    </lineage>
</organism>
<dbReference type="NCBIfam" id="TIGR02436">
    <property type="entry name" value="four helix bundle protein"/>
    <property type="match status" value="1"/>
</dbReference>
<name>A0AAW4NJ54_9BACT</name>
<dbReference type="InterPro" id="IPR012657">
    <property type="entry name" value="23S_rRNA-intervening_sequence"/>
</dbReference>
<dbReference type="NCBIfam" id="NF008911">
    <property type="entry name" value="PRK12275.1-2"/>
    <property type="match status" value="1"/>
</dbReference>
<protein>
    <submittedName>
        <fullName evidence="1">Four helix bundle protein</fullName>
    </submittedName>
</protein>
<dbReference type="GeneID" id="78498241"/>
<dbReference type="Pfam" id="PF05635">
    <property type="entry name" value="23S_rRNA_IVP"/>
    <property type="match status" value="1"/>
</dbReference>
<proteinExistence type="predicted"/>
<dbReference type="RefSeq" id="WP_021825809.1">
    <property type="nucleotide sequence ID" value="NZ_CALIQW010000057.1"/>
</dbReference>
<evidence type="ECO:0000313" key="1">
    <source>
        <dbReference type="EMBL" id="MBW4864851.1"/>
    </source>
</evidence>
<sequence length="117" mass="13100">MNTHKDLVVWQRAMSLVSDVYKATKTFPREETFGLTSQMRRAAISIPSNIAEGYGRCYTRQTGNFLSIALGSACELETQLLLSKDLGYMPLNIVEQLTNDVQNIIKMLAALIKSLDK</sequence>
<dbReference type="PANTHER" id="PTHR38471">
    <property type="entry name" value="FOUR HELIX BUNDLE PROTEIN"/>
    <property type="match status" value="1"/>
</dbReference>
<dbReference type="Proteomes" id="UP001196873">
    <property type="component" value="Unassembled WGS sequence"/>
</dbReference>
<dbReference type="EMBL" id="JAHXRF010000002">
    <property type="protein sequence ID" value="MBW4864851.1"/>
    <property type="molecule type" value="Genomic_DNA"/>
</dbReference>
<dbReference type="CDD" id="cd16377">
    <property type="entry name" value="23S_rRNA_IVP_like"/>
    <property type="match status" value="1"/>
</dbReference>
<dbReference type="AlphaFoldDB" id="A0AAW4NJ54"/>